<evidence type="ECO:0000313" key="2">
    <source>
        <dbReference type="Proteomes" id="UP000663842"/>
    </source>
</evidence>
<evidence type="ECO:0000313" key="1">
    <source>
        <dbReference type="EMBL" id="CAF4259250.1"/>
    </source>
</evidence>
<feature type="non-terminal residue" evidence="1">
    <location>
        <position position="1"/>
    </location>
</feature>
<protein>
    <submittedName>
        <fullName evidence="1">Uncharacterized protein</fullName>
    </submittedName>
</protein>
<reference evidence="1" key="1">
    <citation type="submission" date="2021-02" db="EMBL/GenBank/DDBJ databases">
        <authorList>
            <person name="Nowell W R."/>
        </authorList>
    </citation>
    <scope>NUCLEOTIDE SEQUENCE</scope>
</reference>
<organism evidence="1 2">
    <name type="scientific">Rotaria magnacalcarata</name>
    <dbReference type="NCBI Taxonomy" id="392030"/>
    <lineage>
        <taxon>Eukaryota</taxon>
        <taxon>Metazoa</taxon>
        <taxon>Spiralia</taxon>
        <taxon>Gnathifera</taxon>
        <taxon>Rotifera</taxon>
        <taxon>Eurotatoria</taxon>
        <taxon>Bdelloidea</taxon>
        <taxon>Philodinida</taxon>
        <taxon>Philodinidae</taxon>
        <taxon>Rotaria</taxon>
    </lineage>
</organism>
<dbReference type="Proteomes" id="UP000663842">
    <property type="component" value="Unassembled WGS sequence"/>
</dbReference>
<comment type="caution">
    <text evidence="1">The sequence shown here is derived from an EMBL/GenBank/DDBJ whole genome shotgun (WGS) entry which is preliminary data.</text>
</comment>
<dbReference type="AlphaFoldDB" id="A0A820FC00"/>
<sequence length="203" mass="23212">MSYPLTENLKQAKPEYIDGKELIDIVEKQKNQLSVCDDIKPSHKVDLMTTTPSNLPSWVTALFLQQQKTGGAILNMIALSLKSCTLPKVTLKTHDLRFESFDRDRYLKLINDKTLTSQTLFALHNKAPLLAHKDGSESVNIINRFLREASLKECLCQIHTKDNKMPNHFDLFNSTVVKHNHFKAAKSFLICFNSTVVQHKQFK</sequence>
<gene>
    <name evidence="1" type="ORF">UXM345_LOCUS31179</name>
</gene>
<accession>A0A820FC00</accession>
<proteinExistence type="predicted"/>
<name>A0A820FC00_9BILA</name>
<dbReference type="EMBL" id="CAJOBF010008631">
    <property type="protein sequence ID" value="CAF4259250.1"/>
    <property type="molecule type" value="Genomic_DNA"/>
</dbReference>